<evidence type="ECO:0000256" key="10">
    <source>
        <dbReference type="ARBA" id="ARBA00023125"/>
    </source>
</evidence>
<dbReference type="InterPro" id="IPR003615">
    <property type="entry name" value="HNH_nuc"/>
</dbReference>
<keyword evidence="3 13" id="KW-0540">Nuclease</keyword>
<dbReference type="GO" id="GO:0043571">
    <property type="term" value="P:maintenance of CRISPR repeat elements"/>
    <property type="evidence" value="ECO:0007669"/>
    <property type="project" value="UniProtKB-UniRule"/>
</dbReference>
<evidence type="ECO:0000256" key="6">
    <source>
        <dbReference type="ARBA" id="ARBA00022801"/>
    </source>
</evidence>
<dbReference type="GO" id="GO:0003723">
    <property type="term" value="F:RNA binding"/>
    <property type="evidence" value="ECO:0007669"/>
    <property type="project" value="UniProtKB-UniRule"/>
</dbReference>
<feature type="active site" description="Proton acceptor for HNH nuclease domain" evidence="13">
    <location>
        <position position="556"/>
    </location>
</feature>
<dbReference type="OrthoDB" id="9757607at2"/>
<comment type="domain">
    <text evidence="13">Has 2 endonuclease domains. The discontinuous RuvC-like domain cleaves the target DNA noncomplementary to crRNA while the HNH nuclease domain cleaves the target DNA complementary to crRNA.</text>
</comment>
<evidence type="ECO:0000256" key="11">
    <source>
        <dbReference type="ARBA" id="ARBA00023211"/>
    </source>
</evidence>
<evidence type="ECO:0000256" key="12">
    <source>
        <dbReference type="ARBA" id="ARBA00046380"/>
    </source>
</evidence>
<evidence type="ECO:0000256" key="7">
    <source>
        <dbReference type="ARBA" id="ARBA00022842"/>
    </source>
</evidence>
<evidence type="ECO:0000256" key="5">
    <source>
        <dbReference type="ARBA" id="ARBA00022759"/>
    </source>
</evidence>
<feature type="domain" description="HNH Cas9-type" evidence="15">
    <location>
        <begin position="479"/>
        <end position="645"/>
    </location>
</feature>
<accession>A0A2P8HL74</accession>
<keyword evidence="8 13" id="KW-0694">RNA-binding</keyword>
<keyword evidence="7 13" id="KW-0460">Magnesium</keyword>
<gene>
    <name evidence="13" type="primary">cas9</name>
    <name evidence="16" type="ORF">B0H94_105122</name>
</gene>
<organism evidence="16 17">
    <name type="scientific">Salsuginibacillus halophilus</name>
    <dbReference type="NCBI Taxonomy" id="517424"/>
    <lineage>
        <taxon>Bacteria</taxon>
        <taxon>Bacillati</taxon>
        <taxon>Bacillota</taxon>
        <taxon>Bacilli</taxon>
        <taxon>Bacillales</taxon>
        <taxon>Bacillaceae</taxon>
        <taxon>Salsuginibacillus</taxon>
    </lineage>
</organism>
<feature type="binding site" evidence="13">
    <location>
        <position position="9"/>
    </location>
    <ligand>
        <name>Mg(2+)</name>
        <dbReference type="ChEBI" id="CHEBI:18420"/>
        <label>1</label>
    </ligand>
</feature>
<evidence type="ECO:0000256" key="14">
    <source>
        <dbReference type="SAM" id="MobiDB-lite"/>
    </source>
</evidence>
<feature type="binding site" evidence="13">
    <location>
        <position position="480"/>
    </location>
    <ligand>
        <name>Mg(2+)</name>
        <dbReference type="ChEBI" id="CHEBI:18420"/>
        <label>1</label>
    </ligand>
</feature>
<evidence type="ECO:0000256" key="1">
    <source>
        <dbReference type="ARBA" id="ARBA00001946"/>
    </source>
</evidence>
<comment type="similarity">
    <text evidence="13">Belongs to the CRISPR-associated Cas9 family.</text>
</comment>
<dbReference type="Pfam" id="PF18070">
    <property type="entry name" value="Cas9_PI2"/>
    <property type="match status" value="1"/>
</dbReference>
<keyword evidence="10 13" id="KW-0238">DNA-binding</keyword>
<dbReference type="GO" id="GO:0003677">
    <property type="term" value="F:DNA binding"/>
    <property type="evidence" value="ECO:0007669"/>
    <property type="project" value="UniProtKB-UniRule"/>
</dbReference>
<evidence type="ECO:0000256" key="9">
    <source>
        <dbReference type="ARBA" id="ARBA00023118"/>
    </source>
</evidence>
<feature type="binding site" evidence="13">
    <location>
        <position position="476"/>
    </location>
    <ligand>
        <name>Mg(2+)</name>
        <dbReference type="ChEBI" id="CHEBI:18420"/>
        <label>1</label>
    </ligand>
</feature>
<dbReference type="InterPro" id="IPR036397">
    <property type="entry name" value="RNaseH_sf"/>
</dbReference>
<dbReference type="AlphaFoldDB" id="A0A2P8HL74"/>
<evidence type="ECO:0000313" key="16">
    <source>
        <dbReference type="EMBL" id="PSL46969.1"/>
    </source>
</evidence>
<comment type="similarity">
    <text evidence="2">Belongs to the CRISPR-associated protein Cas9 family. Subtype II-A subfamily.</text>
</comment>
<protein>
    <recommendedName>
        <fullName evidence="13">CRISPR-associated endonuclease Cas9</fullName>
        <ecNumber evidence="13">3.1.-.-</ecNumber>
    </recommendedName>
</protein>
<dbReference type="NCBIfam" id="TIGR01865">
    <property type="entry name" value="cas_Csn1"/>
    <property type="match status" value="1"/>
</dbReference>
<name>A0A2P8HL74_9BACI</name>
<evidence type="ECO:0000259" key="15">
    <source>
        <dbReference type="PROSITE" id="PS51749"/>
    </source>
</evidence>
<evidence type="ECO:0000313" key="17">
    <source>
        <dbReference type="Proteomes" id="UP000242310"/>
    </source>
</evidence>
<keyword evidence="6 13" id="KW-0378">Hydrolase</keyword>
<feature type="binding site" evidence="13">
    <location>
        <position position="480"/>
    </location>
    <ligand>
        <name>Mg(2+)</name>
        <dbReference type="ChEBI" id="CHEBI:18420"/>
        <label>2</label>
    </ligand>
</feature>
<dbReference type="GO" id="GO:0016787">
    <property type="term" value="F:hydrolase activity"/>
    <property type="evidence" value="ECO:0007669"/>
    <property type="project" value="UniProtKB-KW"/>
</dbReference>
<comment type="cofactor">
    <cofactor evidence="1 13">
        <name>Mg(2+)</name>
        <dbReference type="ChEBI" id="CHEBI:18420"/>
    </cofactor>
</comment>
<dbReference type="EMBL" id="PYAV01000005">
    <property type="protein sequence ID" value="PSL46969.1"/>
    <property type="molecule type" value="Genomic_DNA"/>
</dbReference>
<dbReference type="Gene3D" id="3.30.420.10">
    <property type="entry name" value="Ribonuclease H-like superfamily/Ribonuclease H"/>
    <property type="match status" value="3"/>
</dbReference>
<dbReference type="EC" id="3.1.-.-" evidence="13"/>
<dbReference type="Pfam" id="PF18061">
    <property type="entry name" value="CRISPR_Cas9_WED"/>
    <property type="match status" value="1"/>
</dbReference>
<feature type="region of interest" description="Disordered" evidence="14">
    <location>
        <begin position="116"/>
        <end position="136"/>
    </location>
</feature>
<dbReference type="InterPro" id="IPR028629">
    <property type="entry name" value="Cas9"/>
</dbReference>
<keyword evidence="11" id="KW-0464">Manganese</keyword>
<dbReference type="InterPro" id="IPR040656">
    <property type="entry name" value="Cas9_WED_dom"/>
</dbReference>
<proteinExistence type="inferred from homology"/>
<dbReference type="InterPro" id="IPR033114">
    <property type="entry name" value="HNH_CAS9"/>
</dbReference>
<evidence type="ECO:0000256" key="4">
    <source>
        <dbReference type="ARBA" id="ARBA00022723"/>
    </source>
</evidence>
<comment type="function">
    <text evidence="13">CRISPR (clustered regularly interspaced short palindromic repeat) is an adaptive immune system that provides protection against mobile genetic elements (viruses, transposable elements and conjugative plasmids). CRISPR clusters contain spacers, sequences complementary to antecedent mobile elements, and target invading nucleic acids. CRISPR clusters are transcribed and processed into CRISPR RNA (crRNA). In type II CRISPR systems correct processing of pre-crRNA requires a trans-encoded small RNA (tracrRNA), endogenous ribonuclease 3 (rnc) and this protein. The tracrRNA serves as a guide for ribonuclease 3-aided processing of pre-crRNA. Subsequently Cas9/crRNA/tracrRNA endonucleolytically cleaves linear or circular dsDNA target complementary to the spacer; Cas9 is inactive in the absence of the 2 guide RNAs (gRNA). Cas9 recognizes the protospacer adjacent motif (PAM) in the CRISPR repeat sequences to help distinguish self versus nonself, as targets within the bacterial CRISPR locus do not have PAMs. PAM recognition is also required for catalytic activity.</text>
</comment>
<evidence type="ECO:0000256" key="3">
    <source>
        <dbReference type="ARBA" id="ARBA00022722"/>
    </source>
</evidence>
<comment type="caution">
    <text evidence="16">The sequence shown here is derived from an EMBL/GenBank/DDBJ whole genome shotgun (WGS) entry which is preliminary data.</text>
</comment>
<comment type="subunit">
    <text evidence="12 13">Monomer. Binds crRNA and tracrRNA.</text>
</comment>
<evidence type="ECO:0000256" key="8">
    <source>
        <dbReference type="ARBA" id="ARBA00022884"/>
    </source>
</evidence>
<keyword evidence="4 13" id="KW-0479">Metal-binding</keyword>
<dbReference type="PROSITE" id="PS51749">
    <property type="entry name" value="HNH_CAS9"/>
    <property type="match status" value="1"/>
</dbReference>
<dbReference type="InterPro" id="IPR040555">
    <property type="entry name" value="Cas9_PI2"/>
</dbReference>
<dbReference type="Pfam" id="PF18470">
    <property type="entry name" value="Cas9_a"/>
    <property type="match status" value="1"/>
</dbReference>
<dbReference type="Pfam" id="PF22702">
    <property type="entry name" value="Cas9_RuvC"/>
    <property type="match status" value="1"/>
</dbReference>
<dbReference type="Proteomes" id="UP000242310">
    <property type="component" value="Unassembled WGS sequence"/>
</dbReference>
<keyword evidence="5 13" id="KW-0255">Endonuclease</keyword>
<evidence type="ECO:0000256" key="2">
    <source>
        <dbReference type="ARBA" id="ARBA00005244"/>
    </source>
</evidence>
<dbReference type="RefSeq" id="WP_106588293.1">
    <property type="nucleotide sequence ID" value="NZ_PYAV01000005.1"/>
</dbReference>
<dbReference type="InterPro" id="IPR040619">
    <property type="entry name" value="Cas9_alpha-helical_lobe"/>
</dbReference>
<sequence>MTQYTFGLDVGIASVGFGVIDENMNVVEAGVRLFPEADANENEGRRIKRGARRLQRRRKHRQERLNYLLKNYNFPVDNPSEKNPYELRVKGLSEQLTESELIAALQHLIKRRGVHNVDADDGKEDHDESSLSTKDQIKQNERLLEDKHVCEVQLERLQANGEVRGHRNRFHTKDYVREAEQLMQTQQNYHQKIDHSFIQTLIQLLEQRRAYYEGPGFGSEYGWNQDTELWFEKMMGTCTYFPEETRAVKNSYSAELFNVLNDLNNLTLTRSEETRVTEDEKEDLIQYVFLASGKPTLKKIAKRLGIREEDIRGYRVDRSGKPEFNMMEFSQRIQKVEPYLLKESVECLDQIAEILTVWQDYDNKLAKLQALELKYPETVLNKLAELNFTGTHALSLKAIHYLLPDLWGTNKNQMELFSDYGLQPKKVQLHGMKQIPHEYIHDLIISPVVKRSFIQSIRIINALRKKYGEPEEIVIELAREKNSDDQKQFLRKLQKENEAVNKQVREKLDEMGVEAKKGMFEKLRLWHYQDGHCMYSLKEIPIEDLVNNHTRYEVDHIIPRSVSFDDSQANKVLVHTGENQKKGNQTPFQYMKSGRSAITYEAFKTHVLQLAKSKEKVSKKKKEYLLEERDITKYDVQKEFINRNLVDTRYATREIMNLLQAYFKENETDVKVKSINGSVTNYLRKLWSLNKDRDIDYKHHAEDALVAAMAGYLLENHNNFQEQAAMMKEEKKVDMETGEVLNEGEFAASFTEKMEKVKQIREFPNYKYSHRIDQKPNRQLMNDTLYSTRKVEGEEYVIGKVADLYNPDNEKVKKQFDKNPESFLMYTHDPKTFEKLKVVMEQYKEFKNPLAAYHQEKETMLTKYSKKGNGPPVKSLKYYQKKLGDYKDLSHKFDSKDKRIVALSIKPFRLDMYYEGGRYKFITIRYDDLQETEDGYVIDRTDYSEKLNAKQIESDSNFLFSLYKNDIFQMDGQWYRFIGVNNDGTNRIEVDLIQKKSEKRLLPTIGKKINLIEKYHRNVLGDQFGASNEKLKFKYDK</sequence>
<dbReference type="InterPro" id="IPR055228">
    <property type="entry name" value="Cas9_RuvC"/>
</dbReference>
<dbReference type="GO" id="GO:0004519">
    <property type="term" value="F:endonuclease activity"/>
    <property type="evidence" value="ECO:0007669"/>
    <property type="project" value="UniProtKB-UniRule"/>
</dbReference>
<dbReference type="GO" id="GO:0051607">
    <property type="term" value="P:defense response to virus"/>
    <property type="evidence" value="ECO:0007669"/>
    <property type="project" value="UniProtKB-UniRule"/>
</dbReference>
<feature type="binding site" evidence="13">
    <location>
        <position position="9"/>
    </location>
    <ligand>
        <name>Mg(2+)</name>
        <dbReference type="ChEBI" id="CHEBI:18420"/>
        <label>2</label>
    </ligand>
</feature>
<keyword evidence="9 13" id="KW-0051">Antiviral defense</keyword>
<dbReference type="Pfam" id="PF13395">
    <property type="entry name" value="HNH_4"/>
    <property type="match status" value="1"/>
</dbReference>
<reference evidence="16 17" key="1">
    <citation type="submission" date="2018-03" db="EMBL/GenBank/DDBJ databases">
        <title>Genomic Encyclopedia of Type Strains, Phase III (KMG-III): the genomes of soil and plant-associated and newly described type strains.</title>
        <authorList>
            <person name="Whitman W."/>
        </authorList>
    </citation>
    <scope>NUCLEOTIDE SEQUENCE [LARGE SCALE GENOMIC DNA]</scope>
    <source>
        <strain evidence="16 17">CGMCC 1.07653</strain>
    </source>
</reference>
<evidence type="ECO:0000256" key="13">
    <source>
        <dbReference type="HAMAP-Rule" id="MF_01480"/>
    </source>
</evidence>
<dbReference type="HAMAP" id="MF_01480">
    <property type="entry name" value="Cas9"/>
    <property type="match status" value="1"/>
</dbReference>
<feature type="active site" description="For RuvC-like nuclease domain" evidence="13">
    <location>
        <position position="9"/>
    </location>
</feature>
<keyword evidence="17" id="KW-1185">Reference proteome</keyword>
<dbReference type="GO" id="GO:0046872">
    <property type="term" value="F:metal ion binding"/>
    <property type="evidence" value="ECO:0007669"/>
    <property type="project" value="UniProtKB-UniRule"/>
</dbReference>
<feature type="binding site" evidence="13">
    <location>
        <position position="700"/>
    </location>
    <ligand>
        <name>Mg(2+)</name>
        <dbReference type="ChEBI" id="CHEBI:18420"/>
        <label>2</label>
    </ligand>
</feature>